<dbReference type="InterPro" id="IPR050164">
    <property type="entry name" value="Peptidase_C19"/>
</dbReference>
<evidence type="ECO:0000313" key="4">
    <source>
        <dbReference type="Proteomes" id="UP001334248"/>
    </source>
</evidence>
<feature type="compositionally biased region" description="Polar residues" evidence="1">
    <location>
        <begin position="884"/>
        <end position="898"/>
    </location>
</feature>
<evidence type="ECO:0000256" key="1">
    <source>
        <dbReference type="SAM" id="MobiDB-lite"/>
    </source>
</evidence>
<feature type="region of interest" description="Disordered" evidence="1">
    <location>
        <begin position="601"/>
        <end position="620"/>
    </location>
</feature>
<feature type="compositionally biased region" description="Basic and acidic residues" evidence="1">
    <location>
        <begin position="65"/>
        <end position="74"/>
    </location>
</feature>
<feature type="region of interest" description="Disordered" evidence="1">
    <location>
        <begin position="832"/>
        <end position="925"/>
    </location>
</feature>
<dbReference type="CDD" id="cd02257">
    <property type="entry name" value="Peptidase_C19"/>
    <property type="match status" value="1"/>
</dbReference>
<evidence type="ECO:0000259" key="2">
    <source>
        <dbReference type="PROSITE" id="PS50235"/>
    </source>
</evidence>
<dbReference type="PANTHER" id="PTHR24006">
    <property type="entry name" value="UBIQUITIN CARBOXYL-TERMINAL HYDROLASE"/>
    <property type="match status" value="1"/>
</dbReference>
<gene>
    <name evidence="3" type="ORF">PMZ80_007653</name>
</gene>
<dbReference type="EMBL" id="JAVHJV010000009">
    <property type="protein sequence ID" value="KAK5940233.1"/>
    <property type="molecule type" value="Genomic_DNA"/>
</dbReference>
<dbReference type="PANTHER" id="PTHR24006:SF827">
    <property type="entry name" value="UBIQUITIN CARBOXYL-TERMINAL HYDROLASE 34"/>
    <property type="match status" value="1"/>
</dbReference>
<feature type="region of interest" description="Disordered" evidence="1">
    <location>
        <begin position="551"/>
        <end position="591"/>
    </location>
</feature>
<comment type="caution">
    <text evidence="3">The sequence shown here is derived from an EMBL/GenBank/DDBJ whole genome shotgun (WGS) entry which is preliminary data.</text>
</comment>
<dbReference type="Pfam" id="PF00443">
    <property type="entry name" value="UCH"/>
    <property type="match status" value="1"/>
</dbReference>
<feature type="compositionally biased region" description="Polar residues" evidence="1">
    <location>
        <begin position="43"/>
        <end position="63"/>
    </location>
</feature>
<feature type="region of interest" description="Disordered" evidence="1">
    <location>
        <begin position="737"/>
        <end position="819"/>
    </location>
</feature>
<feature type="region of interest" description="Disordered" evidence="1">
    <location>
        <begin position="1"/>
        <end position="135"/>
    </location>
</feature>
<proteinExistence type="predicted"/>
<dbReference type="Gene3D" id="3.90.70.10">
    <property type="entry name" value="Cysteine proteinases"/>
    <property type="match status" value="1"/>
</dbReference>
<dbReference type="GeneID" id="90001102"/>
<evidence type="ECO:0000313" key="3">
    <source>
        <dbReference type="EMBL" id="KAK5940233.1"/>
    </source>
</evidence>
<feature type="compositionally biased region" description="Basic and acidic residues" evidence="1">
    <location>
        <begin position="551"/>
        <end position="560"/>
    </location>
</feature>
<feature type="compositionally biased region" description="Low complexity" evidence="1">
    <location>
        <begin position="899"/>
        <end position="912"/>
    </location>
</feature>
<dbReference type="RefSeq" id="XP_064728323.1">
    <property type="nucleotide sequence ID" value="XM_064876059.1"/>
</dbReference>
<dbReference type="SUPFAM" id="SSF54001">
    <property type="entry name" value="Cysteine proteinases"/>
    <property type="match status" value="1"/>
</dbReference>
<dbReference type="InterPro" id="IPR028889">
    <property type="entry name" value="USP"/>
</dbReference>
<name>A0ABR0RIX6_9EURO</name>
<sequence>MPPKRAFNGDGEDKQQPKKAKTQHGPAAQTTASRRSQREKTKNASAPSKATKTANVQKQQTRTKLPRDAKEKGKQSNKQSKQGSTRRNPAQLTVNTEKANTQQPTDPSSASAVRPADAAGRDVAPNSVGPPFTPVINVSDLLKQGVRARTNIGEMPTGISNGPGIHCYRNAVLTMLLSCEPFMACIDQGTGPIQPEAGSLDVLDWVHYVAEKAKQGNQAELDEAVKGFWDATCFPSEDQRATVDDKLPHKTWATFRSSKRDDNVRADETEEDANEFLTWLLSTMRAQLGPFMQDKDTPQGTKRSTDQANFDWLNGFSRARRQVCSKCSWRVRRRVQTRREHQWILAIDPYYSVTRNKSSPHKTTLSNLIQADLMNDLEFGTRCPRCRREDADVMRYDDINQAPDVLFICIARYRAEQVEVKVEAGEGNGKKSKAKFEKVPEAVKDVAIVEIPEQLNLTEFLNDHDYGEGSKLEYHLSGVVSHSGVTADSGHYHSFVRAGEERNGWYRINDADVEPCENGMSDSDDKNTMPGKRRTKAFKSRFTPYVLLYERDPEKSEENPGRAAQNVNEGSEKDERPTFWTGGSPRAQTPGAYVRPPSVEPAQTVPTVTPQPASSAVPREQTRFPGLEDEAQFPEARLDLTLNLEYGGKDITIPIPPRFISHFDRQKTRKIWIDATITAAEDQSDPSRPADESKVKCKRLDLTDAFMKEEIEQRLKEKRTAGNATHPMQEWTEMWQDVGPPSEEDRGAGTTPDTEADAGTNAAVGSATDAEGATGTNTAAGAPTVTGADTSNNADAAAGGDASSDTIVANPNPGSPKSRRAIFNAFMSKIQKANAVSTQESSAVNAQAATASAHHDTATANTSDGAASAAPAPTVSAASNPSAQATPATQVNTAAQDNTAGTTTTEKAPTRASSRAKKPTKRYGK</sequence>
<keyword evidence="4" id="KW-1185">Reference proteome</keyword>
<dbReference type="PROSITE" id="PS50235">
    <property type="entry name" value="USP_3"/>
    <property type="match status" value="1"/>
</dbReference>
<dbReference type="PROSITE" id="PS00973">
    <property type="entry name" value="USP_2"/>
    <property type="match status" value="1"/>
</dbReference>
<feature type="domain" description="USP" evidence="2">
    <location>
        <begin position="157"/>
        <end position="552"/>
    </location>
</feature>
<feature type="compositionally biased region" description="Polar residues" evidence="1">
    <location>
        <begin position="85"/>
        <end position="111"/>
    </location>
</feature>
<reference evidence="3 4" key="1">
    <citation type="journal article" date="2023" name="Res Sq">
        <title>Genomic and morphological characterization of Knufia obscura isolated from the Mars 2020 spacecraft assembly facility.</title>
        <authorList>
            <person name="Chander A.M."/>
            <person name="Teixeira M.M."/>
            <person name="Singh N.K."/>
            <person name="Williams M.P."/>
            <person name="Parker C.W."/>
            <person name="Leo P."/>
            <person name="Stajich J.E."/>
            <person name="Torok T."/>
            <person name="Tighe S."/>
            <person name="Mason C.E."/>
            <person name="Venkateswaran K."/>
        </authorList>
    </citation>
    <scope>NUCLEOTIDE SEQUENCE [LARGE SCALE GENOMIC DNA]</scope>
    <source>
        <strain evidence="3 4">CCFEE 5817</strain>
    </source>
</reference>
<dbReference type="Proteomes" id="UP001334248">
    <property type="component" value="Unassembled WGS sequence"/>
</dbReference>
<organism evidence="3 4">
    <name type="scientific">Knufia obscura</name>
    <dbReference type="NCBI Taxonomy" id="1635080"/>
    <lineage>
        <taxon>Eukaryota</taxon>
        <taxon>Fungi</taxon>
        <taxon>Dikarya</taxon>
        <taxon>Ascomycota</taxon>
        <taxon>Pezizomycotina</taxon>
        <taxon>Eurotiomycetes</taxon>
        <taxon>Chaetothyriomycetidae</taxon>
        <taxon>Chaetothyriales</taxon>
        <taxon>Trichomeriaceae</taxon>
        <taxon>Knufia</taxon>
    </lineage>
</organism>
<feature type="compositionally biased region" description="Low complexity" evidence="1">
    <location>
        <begin position="601"/>
        <end position="615"/>
    </location>
</feature>
<accession>A0ABR0RIX6</accession>
<dbReference type="InterPro" id="IPR018200">
    <property type="entry name" value="USP_CS"/>
</dbReference>
<protein>
    <recommendedName>
        <fullName evidence="2">USP domain-containing protein</fullName>
    </recommendedName>
</protein>
<feature type="compositionally biased region" description="Low complexity" evidence="1">
    <location>
        <begin position="841"/>
        <end position="883"/>
    </location>
</feature>
<feature type="compositionally biased region" description="Low complexity" evidence="1">
    <location>
        <begin position="767"/>
        <end position="806"/>
    </location>
</feature>
<dbReference type="InterPro" id="IPR001394">
    <property type="entry name" value="Peptidase_C19_UCH"/>
</dbReference>
<dbReference type="InterPro" id="IPR038765">
    <property type="entry name" value="Papain-like_cys_pep_sf"/>
</dbReference>
<feature type="compositionally biased region" description="Basic residues" evidence="1">
    <location>
        <begin position="914"/>
        <end position="925"/>
    </location>
</feature>